<comment type="caution">
    <text evidence="5">The sequence shown here is derived from an EMBL/GenBank/DDBJ whole genome shotgun (WGS) entry which is preliminary data.</text>
</comment>
<evidence type="ECO:0000256" key="3">
    <source>
        <dbReference type="ARBA" id="ARBA00022801"/>
    </source>
</evidence>
<keyword evidence="6" id="KW-1185">Reference proteome</keyword>
<dbReference type="Pfam" id="PF01083">
    <property type="entry name" value="Cutinase"/>
    <property type="match status" value="1"/>
</dbReference>
<dbReference type="Gene3D" id="3.40.50.1820">
    <property type="entry name" value="alpha/beta hydrolase"/>
    <property type="match status" value="1"/>
</dbReference>
<dbReference type="Proteomes" id="UP001500979">
    <property type="component" value="Unassembled WGS sequence"/>
</dbReference>
<organism evidence="5 6">
    <name type="scientific">Saccharopolyspora taberi</name>
    <dbReference type="NCBI Taxonomy" id="60895"/>
    <lineage>
        <taxon>Bacteria</taxon>
        <taxon>Bacillati</taxon>
        <taxon>Actinomycetota</taxon>
        <taxon>Actinomycetes</taxon>
        <taxon>Pseudonocardiales</taxon>
        <taxon>Pseudonocardiaceae</taxon>
        <taxon>Saccharopolyspora</taxon>
    </lineage>
</organism>
<keyword evidence="2" id="KW-0719">Serine esterase</keyword>
<protein>
    <recommendedName>
        <fullName evidence="7">Cutinase</fullName>
    </recommendedName>
</protein>
<dbReference type="PANTHER" id="PTHR33630">
    <property type="entry name" value="CUTINASE RV1984C-RELATED-RELATED"/>
    <property type="match status" value="1"/>
</dbReference>
<reference evidence="5 6" key="1">
    <citation type="journal article" date="2019" name="Int. J. Syst. Evol. Microbiol.">
        <title>The Global Catalogue of Microorganisms (GCM) 10K type strain sequencing project: providing services to taxonomists for standard genome sequencing and annotation.</title>
        <authorList>
            <consortium name="The Broad Institute Genomics Platform"/>
            <consortium name="The Broad Institute Genome Sequencing Center for Infectious Disease"/>
            <person name="Wu L."/>
            <person name="Ma J."/>
        </authorList>
    </citation>
    <scope>NUCLEOTIDE SEQUENCE [LARGE SCALE GENOMIC DNA]</scope>
    <source>
        <strain evidence="5 6">JCM 9383</strain>
    </source>
</reference>
<evidence type="ECO:0008006" key="7">
    <source>
        <dbReference type="Google" id="ProtNLM"/>
    </source>
</evidence>
<evidence type="ECO:0000313" key="5">
    <source>
        <dbReference type="EMBL" id="GAA2788274.1"/>
    </source>
</evidence>
<gene>
    <name evidence="5" type="ORF">GCM10010470_23550</name>
</gene>
<sequence>MVEPAEDGSLRRLPAAREKAAMTRTRRIVAALGLVTGAVVGTALAQPASASAAPFSGSAACPDLEVVFARATGELPGLGTVGRPLVSAVQRELPGKSVGSYAVNYAASLDQTSAGPGATDMTNHVTQRAASCPDTKFVLGGFSQGASVTDIAVGIPGLGIGREIPSNLVGRVVAIAAFGNPLGGLYQKTITGSSPDYGPKALEICNATDLVCGGQGTLGPGLGHFSYPFDGSVDQAARFAAQRFVQAQRVSG</sequence>
<proteinExistence type="inferred from homology"/>
<evidence type="ECO:0000256" key="2">
    <source>
        <dbReference type="ARBA" id="ARBA00022487"/>
    </source>
</evidence>
<evidence type="ECO:0000313" key="6">
    <source>
        <dbReference type="Proteomes" id="UP001500979"/>
    </source>
</evidence>
<accession>A0ABN3VB97</accession>
<evidence type="ECO:0000256" key="4">
    <source>
        <dbReference type="ARBA" id="ARBA00023157"/>
    </source>
</evidence>
<dbReference type="PANTHER" id="PTHR33630:SF9">
    <property type="entry name" value="CUTINASE 4"/>
    <property type="match status" value="1"/>
</dbReference>
<dbReference type="InterPro" id="IPR029058">
    <property type="entry name" value="AB_hydrolase_fold"/>
</dbReference>
<evidence type="ECO:0000256" key="1">
    <source>
        <dbReference type="ARBA" id="ARBA00007534"/>
    </source>
</evidence>
<dbReference type="SMART" id="SM01110">
    <property type="entry name" value="Cutinase"/>
    <property type="match status" value="1"/>
</dbReference>
<dbReference type="InterPro" id="IPR000675">
    <property type="entry name" value="Cutinase/axe"/>
</dbReference>
<comment type="similarity">
    <text evidence="1">Belongs to the cutinase family.</text>
</comment>
<keyword evidence="4" id="KW-1015">Disulfide bond</keyword>
<name>A0ABN3VB97_9PSEU</name>
<keyword evidence="3" id="KW-0378">Hydrolase</keyword>
<dbReference type="SUPFAM" id="SSF53474">
    <property type="entry name" value="alpha/beta-Hydrolases"/>
    <property type="match status" value="1"/>
</dbReference>
<dbReference type="EMBL" id="BAAAUX010000011">
    <property type="protein sequence ID" value="GAA2788274.1"/>
    <property type="molecule type" value="Genomic_DNA"/>
</dbReference>